<evidence type="ECO:0000256" key="2">
    <source>
        <dbReference type="SAM" id="Coils"/>
    </source>
</evidence>
<dbReference type="OrthoDB" id="6427254at2759"/>
<keyword evidence="1" id="KW-0862">Zinc</keyword>
<dbReference type="SMART" id="SM00355">
    <property type="entry name" value="ZnF_C2H2"/>
    <property type="match status" value="7"/>
</dbReference>
<keyword evidence="1" id="KW-0863">Zinc-finger</keyword>
<dbReference type="GO" id="GO:0008270">
    <property type="term" value="F:zinc ion binding"/>
    <property type="evidence" value="ECO:0007669"/>
    <property type="project" value="UniProtKB-KW"/>
</dbReference>
<feature type="compositionally biased region" description="Low complexity" evidence="3">
    <location>
        <begin position="3329"/>
        <end position="3339"/>
    </location>
</feature>
<feature type="compositionally biased region" description="Low complexity" evidence="3">
    <location>
        <begin position="2802"/>
        <end position="2817"/>
    </location>
</feature>
<feature type="compositionally biased region" description="Low complexity" evidence="3">
    <location>
        <begin position="909"/>
        <end position="926"/>
    </location>
</feature>
<organism evidence="5 6">
    <name type="scientific">Trichonephila inaurata madagascariensis</name>
    <dbReference type="NCBI Taxonomy" id="2747483"/>
    <lineage>
        <taxon>Eukaryota</taxon>
        <taxon>Metazoa</taxon>
        <taxon>Ecdysozoa</taxon>
        <taxon>Arthropoda</taxon>
        <taxon>Chelicerata</taxon>
        <taxon>Arachnida</taxon>
        <taxon>Araneae</taxon>
        <taxon>Araneomorphae</taxon>
        <taxon>Entelegynae</taxon>
        <taxon>Araneoidea</taxon>
        <taxon>Nephilidae</taxon>
        <taxon>Trichonephila</taxon>
        <taxon>Trichonephila inaurata</taxon>
    </lineage>
</organism>
<keyword evidence="1" id="KW-0479">Metal-binding</keyword>
<keyword evidence="2" id="KW-0175">Coiled coil</keyword>
<feature type="domain" description="C2H2-type" evidence="4">
    <location>
        <begin position="3270"/>
        <end position="3293"/>
    </location>
</feature>
<comment type="caution">
    <text evidence="5">The sequence shown here is derived from an EMBL/GenBank/DDBJ whole genome shotgun (WGS) entry which is preliminary data.</text>
</comment>
<feature type="domain" description="C2H2-type" evidence="4">
    <location>
        <begin position="1990"/>
        <end position="2018"/>
    </location>
</feature>
<evidence type="ECO:0000259" key="4">
    <source>
        <dbReference type="PROSITE" id="PS50157"/>
    </source>
</evidence>
<feature type="compositionally biased region" description="Basic and acidic residues" evidence="3">
    <location>
        <begin position="3340"/>
        <end position="3349"/>
    </location>
</feature>
<evidence type="ECO:0000313" key="5">
    <source>
        <dbReference type="EMBL" id="GFY58812.1"/>
    </source>
</evidence>
<dbReference type="EMBL" id="BMAV01012257">
    <property type="protein sequence ID" value="GFY58812.1"/>
    <property type="molecule type" value="Genomic_DNA"/>
</dbReference>
<evidence type="ECO:0000313" key="6">
    <source>
        <dbReference type="Proteomes" id="UP000886998"/>
    </source>
</evidence>
<keyword evidence="6" id="KW-1185">Reference proteome</keyword>
<dbReference type="InterPro" id="IPR013087">
    <property type="entry name" value="Znf_C2H2_type"/>
</dbReference>
<evidence type="ECO:0000256" key="1">
    <source>
        <dbReference type="PROSITE-ProRule" id="PRU00042"/>
    </source>
</evidence>
<feature type="region of interest" description="Disordered" evidence="3">
    <location>
        <begin position="3329"/>
        <end position="3349"/>
    </location>
</feature>
<name>A0A8X6XU43_9ARAC</name>
<feature type="compositionally biased region" description="Low complexity" evidence="3">
    <location>
        <begin position="1255"/>
        <end position="1271"/>
    </location>
</feature>
<feature type="region of interest" description="Disordered" evidence="3">
    <location>
        <begin position="1248"/>
        <end position="1273"/>
    </location>
</feature>
<feature type="region of interest" description="Disordered" evidence="3">
    <location>
        <begin position="872"/>
        <end position="893"/>
    </location>
</feature>
<dbReference type="Gene3D" id="3.30.160.60">
    <property type="entry name" value="Classic Zinc Finger"/>
    <property type="match status" value="1"/>
</dbReference>
<feature type="compositionally biased region" description="Polar residues" evidence="3">
    <location>
        <begin position="927"/>
        <end position="938"/>
    </location>
</feature>
<protein>
    <recommendedName>
        <fullName evidence="4">C2H2-type domain-containing protein</fullName>
    </recommendedName>
</protein>
<feature type="region of interest" description="Disordered" evidence="3">
    <location>
        <begin position="907"/>
        <end position="938"/>
    </location>
</feature>
<proteinExistence type="predicted"/>
<feature type="domain" description="C2H2-type" evidence="4">
    <location>
        <begin position="2380"/>
        <end position="2403"/>
    </location>
</feature>
<evidence type="ECO:0000256" key="3">
    <source>
        <dbReference type="SAM" id="MobiDB-lite"/>
    </source>
</evidence>
<feature type="compositionally biased region" description="Polar residues" evidence="3">
    <location>
        <begin position="882"/>
        <end position="893"/>
    </location>
</feature>
<accession>A0A8X6XU43</accession>
<dbReference type="PROSITE" id="PS50157">
    <property type="entry name" value="ZINC_FINGER_C2H2_2"/>
    <property type="match status" value="4"/>
</dbReference>
<dbReference type="Proteomes" id="UP000886998">
    <property type="component" value="Unassembled WGS sequence"/>
</dbReference>
<sequence length="3846" mass="436418">MQDMLEYQKNEVVKEENENNEVVKEENENNEMVQEDMNPVYISKNVHSYDEVHIIQSWVAAINNPRNSAVEYLTLLRRTLLFMFSSKWDNSIYQTDVLNAFIFHYNKFPDITSNTTKVYNALLAVAESPWRNRFFQWKELFEGRVTFKDIKVKKYFDHEPEEIVVARVHSLIAQGKINPAMCLAKTSFMYHSRIVKSFRRRVQSDSSKCTTVAGHSSIDWYIFILQKMHSLDVLLNEVKQLKCHEGIEIIYRLWRNPQNRKFCYLLLQIFILQDLVQDSTFCCTEKLFKIFCLFHKERQSSLKEIIECTHKLLSVHAPTSAHFYLFVDVAWEQFGMKYLDLYVELYIRGLTIDLNHLENKKNLEEKQDVVCLETHIASVFSKFSTLFLNFYDEVARECMFSAFSLRPTNESLHILLKLNKTVLYNNKNRKSLSIGSDLPSNCCCGLRCNGPCSVLNNSFPHPVLIKGIGNVAHHLVRDFVSVLESARCINFQYNFFDWCYNIPDLETYLKLFNRKANSLREQTSDTERVASVESSENIGLFDDQKDSVENQYVQSLKRKINSVCKDEISSLDVGANIEIQNDDSASKRIKFDKPAEMQVKTPTNFLQQPPKMLEDFIRQTINSNIPKGQHAVYTLPEDDSFFEKNRQQQVNIHPSILTGYEKRENLSFKSFLENITEQHQRNYENHQSHLTNPVKNQVQASTTSSHDNSRRTIVVAPETIPLPQNNHFYEHQNIHNSVFKNTNRYSNLPNEVHSKGNGMMGRGENTNIEEAVNLNCNKNYGKEERIQKYRQTSPFVSSQPPPKSLSQTLSTVLPTTCQTQNITNLTPYESKKPVFFDRNSVIHHTTRVKSKPFQIPNQLPISVKANKREEVKEDLREYDVPSKSTSRVNHSMNANLAIPQESYNSIDLSGYHPSQSSSSSSHGKSQVTINSDINSSPEIKTHQWTTTLHNHDKTYFSTKFAANGIQSTKAYRKPYKRPMIPEIKCIDLEKKQRINKSKIENVVQNFLEITRNNRQLPSANMLNYSNNQQHKKHLLNSNEPSREVTVPVRNSSSNQFLQHSTNSSCNTSMNANNMRNYCNNEQQNDNFLSFTEHSLKVSEPVKNSVSSQHLQQHFSNNLCSSSQEIANESNCSSNQHNVNSAFNSSKHELKGNNQLYSCANSQPLELHPSSDLGITPLNTSEPPPWYANVYPETITSSTASFSPVNNTKVASSSVSSSAGNKDSISTVLNSCKYTNSAIVQSEQTPHSLLKSRLTSSHSTQSCSSSNSNISNHVKTSNESLECSQKLLSIKNFPELSSDVSSSSLFPSSSSVTTSSLTIPSVTQFSSSLPSNNVLTRDKRSDIYQEENSVTSSQSLNVHNANANIFSRPCCSPLEVNPCDSCSTSAKFNSQQFLTKNETANVQSSQANNQVSGNECFQLSSNMFEPNEMEDSSIMCNICSFSYPTSLIEFHMEKTHGHKRNCIPTEISYKEMLNSKEYNVNDYNLQNNNEISVENSNHDVCSTDQLFSSIFDILKEDHSMYKNKGENVLEISGNTHPLNLYPNESPCDMSQSGSLSEMLKQVDFSRNVSPNLSAICENNILDCSISNRQSDINKEPEKSWFNDFGLDPLSNSDSIENKKSNFEISGYETLELEKSSSKDVESNPDRNDLKNVLGKQNFKNLECFEQMPKTVERCLKQNIKYFDPNVSQFEKEGSSQSIFQQQLPVSNSVFDEELNSDVNLLQHADAYHSHTSSDLSDMQNVSDTYSQNKLITMKNSNSETSFMNDTSNLMNASQIFDFDPYLSDNVNKEVYKPLQKGRSKVISNIGLKAKFKNIESDSSKNKTKSESSQIDKKNIASKKSQCRYCGKLLTVLYMKQHILHQHPGHLHVPENSSTTLNSKQHAVFSSTSDHKNLNNISVSSLLHEDIDTNTCLSPSDALHDVTANFQSLDHDNNNEHVGFNHTVSKDRNEARKHDLKVKIGDKLSSLSLKKDKNGIKVERGIHYELNTLEIDKCHLCFKSFSNKSFFIKHMRIFHNLKDFSECDVKQNGKTSLNSLSDEIYCSKTEFKTDSLKAYPFSEETSVSNSTGNSVSNFSSMNVPKFGNHEIKENDEFHHLIDKHNTDKSYIILKSKTEQLSSLSNQSDKLCLQSDSKDLNLVTGEKKVKKNVPKIHRCDMCEKRFSYEKNLSKHMQSVHSFNFNKSDPSSKNTSQKLELLDKIVSSDHDESFSFPLNKKNENNQNLQNNEKCNLNLISDERAPIMMENDMSLHLKQPRSEELHQKDAELVHEHSHSYLSITPTSKSETISFISNKKTISVPSVYSKNHNNDILNCVPELEKRSLNPNATQHCEGSSEMYPMSDSNPNCNVVKNITHQTVKNVPFISKNMPKNGKISTTKFPMKKYYSCVFCGKEFTTLNRFKKHVQIYHPHCVSSDVTSQNLELKEKSVCVENTVLFQHEENTHSSKEVAYQSIRDVSMKSPICSNSLINDDFKNEFISPLVANQSDAIKNRNSSNEGVNSDFQDTIGSVNEIGRETSSSSCYKNNPSSVTEQQLSDKCNILEYISDENLSSAIGFKGDGDSTFRSHTLAEILEDFERMNEPSNEVSGNESTNISEKICSSNVCEVKTVDKQCNNKTNTTKSVMLKKYKCPLCSKEMHKSYAKRHASKYHPTDFEKNSLDENKNSILERNAVIENEIGVKSSLTSKLLEEQKAENYACSDKNIIGESSLEMFPSVDKNRNEISIKNFISDKTSENLFLNLEPLDSSNELSSSTYLQSTSKSPYLDNLNNSLTKELQKEEVTEKNIDFLKESQVGKAVFEKEYLTSHEGSQSVSESSVESSASSIQNRHSFPQDKENLSITSNKDMPLPQLEQHIVTSSATLPIEKKVDVTTDDLKVKNYENNDKQSNFFKKAEPHLNHQNQLKIINSIATFNVKEMVKDNNDKIQNSDNNLSVVCESDEKGVSKLTPKYELCSPDVHAKQVKALESIDELRDDHERLCFNDVFHNEKTSNTVDCSSEKFLSVRSPGAVNVKKTDSFCVPGTSSRNMACLSPKVLSCKFSKDDENSHDLGDFNISSSDVLPTLSVNEASSLNFLIKDYQCSDAFDLSTENFNDLSDEKIKMTAVESQPSPNIFVGDNEKDEDSEIARKCVVSVGENFLALNNPVFSCMVTSVVKEHSIKNIQDSVNPSVPDLQCDINSDENSIFQLKSSSQQVVKQTVDYIVNLVCCDEKTVVNFDSKNQTDKKCEEHSLNPTLEKFETSYIDGSSLNTTQDCNENVQALNENSVVNSLDPSNITSKKCRLCNEMFESMKDLSQHLKLIHDVPVLKRQISILQINSNVEGVEKLSPPQLFLQCNYDSDSTSASSETTPHKSSERKLSVNNSFAEALALEDEEHTESVENIQVSSRISLHQTSPKYKCKEPSVETQSTVCDSKINKEAAISANIGKQIKVVTFSDEHVPASNVESLVSETSSNLSDEPLSANTTTLPKCIIRVCKDEQNSVFYEIDNSKSFASEKVIEKQKSVSTVLKNTKSNSEKIVALKQRVTRSSAENRKAFFCSRRTKRDVKKTSYQNYPNSLETNKLRSKSKFLKKSNPNNVFTISKKNKSKKDHNNALTFKNPKDIDLFLIDHKQPMVHKNKKDYSNPLTFKKPKDVDQFLIDHKQPVVLKNKKDYSNPLFENPKDIDPILIDHKKPIVHKSKKDYSNALALKTPKDIDPVLIDHKQPMVHKNKKDYSNPLTFKYPEDIDQFLIDHKQPRVHLTRLKNTFQNERSESIDESQSCSSVNFCEMVAKKPLVKLERLIFTPDMKIGNIQIRKKKISIIIPKLPIIDKINDKPVLSKVSSQSTNCQSGRVTKNLVTLPAVKECYVLLEKLPV</sequence>
<dbReference type="PROSITE" id="PS00028">
    <property type="entry name" value="ZINC_FINGER_C2H2_1"/>
    <property type="match status" value="4"/>
</dbReference>
<feature type="region of interest" description="Disordered" evidence="3">
    <location>
        <begin position="2802"/>
        <end position="2837"/>
    </location>
</feature>
<reference evidence="5" key="1">
    <citation type="submission" date="2020-08" db="EMBL/GenBank/DDBJ databases">
        <title>Multicomponent nature underlies the extraordinary mechanical properties of spider dragline silk.</title>
        <authorList>
            <person name="Kono N."/>
            <person name="Nakamura H."/>
            <person name="Mori M."/>
            <person name="Yoshida Y."/>
            <person name="Ohtoshi R."/>
            <person name="Malay A.D."/>
            <person name="Moran D.A.P."/>
            <person name="Tomita M."/>
            <person name="Numata K."/>
            <person name="Arakawa K."/>
        </authorList>
    </citation>
    <scope>NUCLEOTIDE SEQUENCE</scope>
</reference>
<feature type="domain" description="C2H2-type" evidence="4">
    <location>
        <begin position="2150"/>
        <end position="2174"/>
    </location>
</feature>
<feature type="coiled-coil region" evidence="2">
    <location>
        <begin position="5"/>
        <end position="35"/>
    </location>
</feature>
<gene>
    <name evidence="5" type="primary">AVEN_14427_1</name>
    <name evidence="5" type="ORF">TNIN_21081</name>
</gene>